<dbReference type="InterPro" id="IPR023048">
    <property type="entry name" value="NADH:quinone_OxRdtase_FMN_depd"/>
</dbReference>
<dbReference type="EC" id="1.7.1.17" evidence="6"/>
<dbReference type="InterPro" id="IPR003680">
    <property type="entry name" value="Flavodoxin_fold"/>
</dbReference>
<dbReference type="EMBL" id="SGXD01000001">
    <property type="protein sequence ID" value="RZS91504.1"/>
    <property type="molecule type" value="Genomic_DNA"/>
</dbReference>
<dbReference type="InterPro" id="IPR050104">
    <property type="entry name" value="FMN-dep_NADH:Q_OxRdtase_AzoR1"/>
</dbReference>
<keyword evidence="2 6" id="KW-0288">FMN</keyword>
<dbReference type="InterPro" id="IPR029039">
    <property type="entry name" value="Flavoprotein-like_sf"/>
</dbReference>
<organism evidence="9 10">
    <name type="scientific">Motilibacter rhizosphaerae</name>
    <dbReference type="NCBI Taxonomy" id="598652"/>
    <lineage>
        <taxon>Bacteria</taxon>
        <taxon>Bacillati</taxon>
        <taxon>Actinomycetota</taxon>
        <taxon>Actinomycetes</taxon>
        <taxon>Motilibacterales</taxon>
        <taxon>Motilibacteraceae</taxon>
        <taxon>Motilibacter</taxon>
    </lineage>
</organism>
<feature type="region of interest" description="Disordered" evidence="7">
    <location>
        <begin position="199"/>
        <end position="222"/>
    </location>
</feature>
<dbReference type="GO" id="GO:0016655">
    <property type="term" value="F:oxidoreductase activity, acting on NAD(P)H, quinone or similar compound as acceptor"/>
    <property type="evidence" value="ECO:0007669"/>
    <property type="project" value="InterPro"/>
</dbReference>
<evidence type="ECO:0000313" key="9">
    <source>
        <dbReference type="EMBL" id="RZS91504.1"/>
    </source>
</evidence>
<evidence type="ECO:0000256" key="6">
    <source>
        <dbReference type="HAMAP-Rule" id="MF_01216"/>
    </source>
</evidence>
<name>A0A4Q7NWE6_9ACTN</name>
<feature type="domain" description="Flavodoxin-like fold" evidence="8">
    <location>
        <begin position="1"/>
        <end position="176"/>
    </location>
</feature>
<keyword evidence="3 6" id="KW-0560">Oxidoreductase</keyword>
<evidence type="ECO:0000256" key="5">
    <source>
        <dbReference type="ARBA" id="ARBA00048542"/>
    </source>
</evidence>
<dbReference type="HAMAP" id="MF_01216">
    <property type="entry name" value="Azoreductase_type1"/>
    <property type="match status" value="1"/>
</dbReference>
<dbReference type="OrthoDB" id="9805013at2"/>
<comment type="catalytic activity">
    <reaction evidence="5">
        <text>N,N-dimethyl-1,4-phenylenediamine + anthranilate + 2 NAD(+) = 2-(4-dimethylaminophenyl)diazenylbenzoate + 2 NADH + 2 H(+)</text>
        <dbReference type="Rhea" id="RHEA:55872"/>
        <dbReference type="ChEBI" id="CHEBI:15378"/>
        <dbReference type="ChEBI" id="CHEBI:15783"/>
        <dbReference type="ChEBI" id="CHEBI:16567"/>
        <dbReference type="ChEBI" id="CHEBI:57540"/>
        <dbReference type="ChEBI" id="CHEBI:57945"/>
        <dbReference type="ChEBI" id="CHEBI:71579"/>
        <dbReference type="EC" id="1.7.1.17"/>
    </reaction>
    <physiologicalReaction direction="right-to-left" evidence="5">
        <dbReference type="Rhea" id="RHEA:55874"/>
    </physiologicalReaction>
</comment>
<proteinExistence type="inferred from homology"/>
<comment type="function">
    <text evidence="6">Also exhibits azoreductase activity. Catalyzes the reductive cleavage of the azo bond in aromatic azo compounds to the corresponding amines.</text>
</comment>
<feature type="compositionally biased region" description="Low complexity" evidence="7">
    <location>
        <begin position="208"/>
        <end position="222"/>
    </location>
</feature>
<comment type="similarity">
    <text evidence="6">Belongs to the azoreductase type 1 family.</text>
</comment>
<dbReference type="Gene3D" id="3.40.50.360">
    <property type="match status" value="1"/>
</dbReference>
<evidence type="ECO:0000256" key="3">
    <source>
        <dbReference type="ARBA" id="ARBA00023002"/>
    </source>
</evidence>
<evidence type="ECO:0000259" key="8">
    <source>
        <dbReference type="Pfam" id="PF02525"/>
    </source>
</evidence>
<dbReference type="PANTHER" id="PTHR43741:SF4">
    <property type="entry name" value="FMN-DEPENDENT NADH:QUINONE OXIDOREDUCTASE"/>
    <property type="match status" value="1"/>
</dbReference>
<keyword evidence="10" id="KW-1185">Reference proteome</keyword>
<comment type="cofactor">
    <cofactor evidence="6">
        <name>FMN</name>
        <dbReference type="ChEBI" id="CHEBI:58210"/>
    </cofactor>
    <text evidence="6">Binds 1 FMN per subunit.</text>
</comment>
<dbReference type="RefSeq" id="WP_130491566.1">
    <property type="nucleotide sequence ID" value="NZ_SGXD01000001.1"/>
</dbReference>
<evidence type="ECO:0000256" key="4">
    <source>
        <dbReference type="ARBA" id="ARBA00023027"/>
    </source>
</evidence>
<gene>
    <name evidence="6" type="primary">azoR</name>
    <name evidence="9" type="ORF">EV189_0746</name>
</gene>
<dbReference type="GO" id="GO:0010181">
    <property type="term" value="F:FMN binding"/>
    <property type="evidence" value="ECO:0007669"/>
    <property type="project" value="UniProtKB-UniRule"/>
</dbReference>
<dbReference type="Pfam" id="PF02525">
    <property type="entry name" value="Flavodoxin_2"/>
    <property type="match status" value="1"/>
</dbReference>
<dbReference type="GO" id="GO:0016652">
    <property type="term" value="F:oxidoreductase activity, acting on NAD(P)H as acceptor"/>
    <property type="evidence" value="ECO:0007669"/>
    <property type="project" value="UniProtKB-UniRule"/>
</dbReference>
<accession>A0A4Q7NWE6</accession>
<evidence type="ECO:0000256" key="1">
    <source>
        <dbReference type="ARBA" id="ARBA00022630"/>
    </source>
</evidence>
<comment type="caution">
    <text evidence="6">Lacks conserved residue(s) required for the propagation of feature annotation.</text>
</comment>
<keyword evidence="4 6" id="KW-0520">NAD</keyword>
<dbReference type="PANTHER" id="PTHR43741">
    <property type="entry name" value="FMN-DEPENDENT NADH-AZOREDUCTASE 1"/>
    <property type="match status" value="1"/>
</dbReference>
<dbReference type="GO" id="GO:0009055">
    <property type="term" value="F:electron transfer activity"/>
    <property type="evidence" value="ECO:0007669"/>
    <property type="project" value="UniProtKB-UniRule"/>
</dbReference>
<dbReference type="AlphaFoldDB" id="A0A4Q7NWE6"/>
<protein>
    <recommendedName>
        <fullName evidence="6">FMN dependent NADH:quinone oxidoreductase</fullName>
        <ecNumber evidence="6">1.6.5.-</ecNumber>
    </recommendedName>
    <alternativeName>
        <fullName evidence="6">Azo-dye reductase</fullName>
    </alternativeName>
    <alternativeName>
        <fullName evidence="6">FMN-dependent NADH-azo compound oxidoreductase</fullName>
    </alternativeName>
    <alternativeName>
        <fullName evidence="6">FMN-dependent NADH-azoreductase</fullName>
        <ecNumber evidence="6">1.7.1.17</ecNumber>
    </alternativeName>
</protein>
<dbReference type="Proteomes" id="UP000293638">
    <property type="component" value="Unassembled WGS sequence"/>
</dbReference>
<sequence length="222" mass="23757">MTLFRLDASIRGPQSVTRAVADTAEQAYLRSSGDEHVVRRDLGAHPLPSDAWAAAVGARWTPEPEWSDETRSAVRLATSLADEVAAADAYVFALPLYNWGVDAHVKAWLDLLLTDPRFAPGSTPVTTGRPAALVVARGGAYGEGTPKFGWDHATPWYRRVLGDVLGLDLHVSEVELTLAEVNPAMAAFVDQARENARRGHELAEAHGAEVAAKAGTAERLAG</sequence>
<feature type="binding site" evidence="6">
    <location>
        <position position="9"/>
    </location>
    <ligand>
        <name>FMN</name>
        <dbReference type="ChEBI" id="CHEBI:58210"/>
    </ligand>
</feature>
<comment type="function">
    <text evidence="6">Quinone reductase that provides resistance to thiol-specific stress caused by electrophilic quinones.</text>
</comment>
<comment type="catalytic activity">
    <reaction evidence="6">
        <text>2 a quinone + NADH + H(+) = 2 a 1,4-benzosemiquinone + NAD(+)</text>
        <dbReference type="Rhea" id="RHEA:65952"/>
        <dbReference type="ChEBI" id="CHEBI:15378"/>
        <dbReference type="ChEBI" id="CHEBI:57540"/>
        <dbReference type="ChEBI" id="CHEBI:57945"/>
        <dbReference type="ChEBI" id="CHEBI:132124"/>
        <dbReference type="ChEBI" id="CHEBI:134225"/>
    </reaction>
</comment>
<evidence type="ECO:0000256" key="7">
    <source>
        <dbReference type="SAM" id="MobiDB-lite"/>
    </source>
</evidence>
<evidence type="ECO:0000313" key="10">
    <source>
        <dbReference type="Proteomes" id="UP000293638"/>
    </source>
</evidence>
<dbReference type="SUPFAM" id="SSF52218">
    <property type="entry name" value="Flavoproteins"/>
    <property type="match status" value="1"/>
</dbReference>
<comment type="caution">
    <text evidence="9">The sequence shown here is derived from an EMBL/GenBank/DDBJ whole genome shotgun (WGS) entry which is preliminary data.</text>
</comment>
<dbReference type="EC" id="1.6.5.-" evidence="6"/>
<comment type="subunit">
    <text evidence="6">Homodimer.</text>
</comment>
<evidence type="ECO:0000256" key="2">
    <source>
        <dbReference type="ARBA" id="ARBA00022643"/>
    </source>
</evidence>
<reference evidence="9 10" key="1">
    <citation type="submission" date="2019-02" db="EMBL/GenBank/DDBJ databases">
        <title>Genomic Encyclopedia of Type Strains, Phase IV (KMG-IV): sequencing the most valuable type-strain genomes for metagenomic binning, comparative biology and taxonomic classification.</title>
        <authorList>
            <person name="Goeker M."/>
        </authorList>
    </citation>
    <scope>NUCLEOTIDE SEQUENCE [LARGE SCALE GENOMIC DNA]</scope>
    <source>
        <strain evidence="9 10">DSM 45622</strain>
    </source>
</reference>
<keyword evidence="1 6" id="KW-0285">Flavoprotein</keyword>